<organism evidence="2 3">
    <name type="scientific">Pseudomonas syringae</name>
    <dbReference type="NCBI Taxonomy" id="317"/>
    <lineage>
        <taxon>Bacteria</taxon>
        <taxon>Pseudomonadati</taxon>
        <taxon>Pseudomonadota</taxon>
        <taxon>Gammaproteobacteria</taxon>
        <taxon>Pseudomonadales</taxon>
        <taxon>Pseudomonadaceae</taxon>
        <taxon>Pseudomonas</taxon>
    </lineage>
</organism>
<name>A0A085V6E2_PSESX</name>
<protein>
    <submittedName>
        <fullName evidence="2">ABC transporter substrate-binding protein</fullName>
    </submittedName>
</protein>
<keyword evidence="1" id="KW-0732">Signal</keyword>
<gene>
    <name evidence="2" type="ORF">IV02_14465</name>
</gene>
<dbReference type="Proteomes" id="UP000028643">
    <property type="component" value="Unassembled WGS sequence"/>
</dbReference>
<dbReference type="PANTHER" id="PTHR35271">
    <property type="entry name" value="ABC TRANSPORTER, SUBSTRATE-BINDING LIPOPROTEIN-RELATED"/>
    <property type="match status" value="1"/>
</dbReference>
<feature type="chain" id="PRO_5001798644" evidence="1">
    <location>
        <begin position="30"/>
        <end position="305"/>
    </location>
</feature>
<proteinExistence type="predicted"/>
<sequence length="305" mass="33225">MSMDTALGLRIGHLGCVITGLLLANSACAADVLLTATEDSPVVQAFVSDLAQRRPEDSVRFATTGNLPVPGKIPETTRLILLDPGSLDWRLLDSQGPATLVLRISRIEAHQRLAEKRPPNLSLLWSDPPVSRQLKLIRQLLPQARQVGVLFDSDSQFLLKETRHAAAPLGLKIVSQSWRSIDDNRPLSALLSRSDVLLGLDDTELYNARTAKNLLLSSYAQQLALLGPNAGFVTAGSLASTYSDQHDWLDTLDALLDTPPTSWPRAFYPPYFKVVSNPRVARSLGIAPINDAALTAQLTDAERQP</sequence>
<feature type="signal peptide" evidence="1">
    <location>
        <begin position="1"/>
        <end position="29"/>
    </location>
</feature>
<reference evidence="2 3" key="1">
    <citation type="submission" date="2014-07" db="EMBL/GenBank/DDBJ databases">
        <title>Draft Genome Sequences of Environmental Pseudomonas syringae strains.</title>
        <authorList>
            <person name="Baltrus D.A."/>
            <person name="Berge O."/>
            <person name="Morris C."/>
        </authorList>
    </citation>
    <scope>NUCLEOTIDE SEQUENCE [LARGE SCALE GENOMIC DNA]</scope>
    <source>
        <strain evidence="2 3">CEB003</strain>
    </source>
</reference>
<dbReference type="RefSeq" id="WP_047575750.1">
    <property type="nucleotide sequence ID" value="NZ_JPQT01000107.1"/>
</dbReference>
<comment type="caution">
    <text evidence="2">The sequence shown here is derived from an EMBL/GenBank/DDBJ whole genome shotgun (WGS) entry which is preliminary data.</text>
</comment>
<evidence type="ECO:0000256" key="1">
    <source>
        <dbReference type="SAM" id="SignalP"/>
    </source>
</evidence>
<dbReference type="EMBL" id="JPQT01000107">
    <property type="protein sequence ID" value="KFE51005.1"/>
    <property type="molecule type" value="Genomic_DNA"/>
</dbReference>
<dbReference type="InterPro" id="IPR007487">
    <property type="entry name" value="ABC_transpt-TYRBP-like"/>
</dbReference>
<dbReference type="PATRIC" id="fig|317.174.peg.2959"/>
<dbReference type="PANTHER" id="PTHR35271:SF1">
    <property type="entry name" value="ABC TRANSPORTER, SUBSTRATE-BINDING LIPOPROTEIN"/>
    <property type="match status" value="1"/>
</dbReference>
<accession>A0A085V6E2</accession>
<evidence type="ECO:0000313" key="3">
    <source>
        <dbReference type="Proteomes" id="UP000028643"/>
    </source>
</evidence>
<dbReference type="AlphaFoldDB" id="A0A085V6E2"/>
<evidence type="ECO:0000313" key="2">
    <source>
        <dbReference type="EMBL" id="KFE51005.1"/>
    </source>
</evidence>
<dbReference type="Gene3D" id="3.40.50.2300">
    <property type="match status" value="1"/>
</dbReference>